<name>A0AAW2CRW2_9ROSI</name>
<dbReference type="EMBL" id="JAZDWU010000005">
    <property type="protein sequence ID" value="KAL0000807.1"/>
    <property type="molecule type" value="Genomic_DNA"/>
</dbReference>
<dbReference type="AlphaFoldDB" id="A0AAW2CRW2"/>
<dbReference type="Pfam" id="PF26130">
    <property type="entry name" value="PB1-like"/>
    <property type="match status" value="1"/>
</dbReference>
<reference evidence="4 5" key="1">
    <citation type="submission" date="2024-01" db="EMBL/GenBank/DDBJ databases">
        <title>A telomere-to-telomere, gap-free genome of sweet tea (Lithocarpus litseifolius).</title>
        <authorList>
            <person name="Zhou J."/>
        </authorList>
    </citation>
    <scope>NUCLEOTIDE SEQUENCE [LARGE SCALE GENOMIC DNA]</scope>
    <source>
        <strain evidence="4">Zhou-2022a</strain>
        <tissue evidence="4">Leaf</tissue>
    </source>
</reference>
<feature type="compositionally biased region" description="Acidic residues" evidence="1">
    <location>
        <begin position="233"/>
        <end position="247"/>
    </location>
</feature>
<evidence type="ECO:0000313" key="4">
    <source>
        <dbReference type="EMBL" id="KAL0000807.1"/>
    </source>
</evidence>
<keyword evidence="5" id="KW-1185">Reference proteome</keyword>
<dbReference type="InterPro" id="IPR058594">
    <property type="entry name" value="PB1-like_dom_pln"/>
</dbReference>
<organism evidence="4 5">
    <name type="scientific">Lithocarpus litseifolius</name>
    <dbReference type="NCBI Taxonomy" id="425828"/>
    <lineage>
        <taxon>Eukaryota</taxon>
        <taxon>Viridiplantae</taxon>
        <taxon>Streptophyta</taxon>
        <taxon>Embryophyta</taxon>
        <taxon>Tracheophyta</taxon>
        <taxon>Spermatophyta</taxon>
        <taxon>Magnoliopsida</taxon>
        <taxon>eudicotyledons</taxon>
        <taxon>Gunneridae</taxon>
        <taxon>Pentapetalae</taxon>
        <taxon>rosids</taxon>
        <taxon>fabids</taxon>
        <taxon>Fagales</taxon>
        <taxon>Fagaceae</taxon>
        <taxon>Lithocarpus</taxon>
    </lineage>
</organism>
<evidence type="ECO:0000259" key="3">
    <source>
        <dbReference type="Pfam" id="PF26130"/>
    </source>
</evidence>
<feature type="signal peptide" evidence="2">
    <location>
        <begin position="1"/>
        <end position="19"/>
    </location>
</feature>
<sequence>MRYMWSFGRVLSILACCRFQHMVDFTFDIEIHVGGCFVEDPTLKYVGGSIHTLTEIDPDKLSFFEIRDLCHLVGAPKEHSRYRYLLPEGNVEDDIRDIETDADVVNMTTLHRGWPANKITIYTDIDVEPLAVEHPNGGGVADDGIGGDVGGIGGDGGRDEIDVESDYDEEEEEGLEGDDFSDDIFAAPNSAPQGSAPKSSDAPNTSPKSSHAPNTAPESSNAPHADPEWAEPALEDDLLSMNGSDDE</sequence>
<feature type="compositionally biased region" description="Gly residues" evidence="1">
    <location>
        <begin position="136"/>
        <end position="155"/>
    </location>
</feature>
<gene>
    <name evidence="4" type="ORF">SO802_014588</name>
</gene>
<feature type="domain" description="PB1-like" evidence="3">
    <location>
        <begin position="27"/>
        <end position="122"/>
    </location>
</feature>
<evidence type="ECO:0000256" key="1">
    <source>
        <dbReference type="SAM" id="MobiDB-lite"/>
    </source>
</evidence>
<keyword evidence="2" id="KW-0732">Signal</keyword>
<feature type="chain" id="PRO_5043463946" description="PB1-like domain-containing protein" evidence="2">
    <location>
        <begin position="20"/>
        <end position="247"/>
    </location>
</feature>
<accession>A0AAW2CRW2</accession>
<proteinExistence type="predicted"/>
<protein>
    <recommendedName>
        <fullName evidence="3">PB1-like domain-containing protein</fullName>
    </recommendedName>
</protein>
<dbReference type="Proteomes" id="UP001459277">
    <property type="component" value="Unassembled WGS sequence"/>
</dbReference>
<feature type="compositionally biased region" description="Acidic residues" evidence="1">
    <location>
        <begin position="161"/>
        <end position="182"/>
    </location>
</feature>
<comment type="caution">
    <text evidence="4">The sequence shown here is derived from an EMBL/GenBank/DDBJ whole genome shotgun (WGS) entry which is preliminary data.</text>
</comment>
<evidence type="ECO:0000256" key="2">
    <source>
        <dbReference type="SAM" id="SignalP"/>
    </source>
</evidence>
<feature type="compositionally biased region" description="Polar residues" evidence="1">
    <location>
        <begin position="190"/>
        <end position="222"/>
    </location>
</feature>
<feature type="region of interest" description="Disordered" evidence="1">
    <location>
        <begin position="135"/>
        <end position="247"/>
    </location>
</feature>
<evidence type="ECO:0000313" key="5">
    <source>
        <dbReference type="Proteomes" id="UP001459277"/>
    </source>
</evidence>